<dbReference type="InterPro" id="IPR045865">
    <property type="entry name" value="ACT-like_dom_sf"/>
</dbReference>
<dbReference type="GO" id="GO:0003941">
    <property type="term" value="F:L-serine ammonia-lyase activity"/>
    <property type="evidence" value="ECO:0007669"/>
    <property type="project" value="TreeGrafter"/>
</dbReference>
<evidence type="ECO:0000256" key="1">
    <source>
        <dbReference type="ARBA" id="ARBA00001274"/>
    </source>
</evidence>
<dbReference type="FunFam" id="3.40.50.1100:FF:000007">
    <property type="entry name" value="L-threonine dehydratase catabolic TdcB"/>
    <property type="match status" value="1"/>
</dbReference>
<keyword evidence="7" id="KW-0547">Nucleotide-binding</keyword>
<reference evidence="9" key="2">
    <citation type="submission" date="2021-04" db="EMBL/GenBank/DDBJ databases">
        <authorList>
            <person name="Gilroy R."/>
        </authorList>
    </citation>
    <scope>NUCLEOTIDE SEQUENCE</scope>
    <source>
        <strain evidence="9">CHK188-5543</strain>
    </source>
</reference>
<organism evidence="9 10">
    <name type="scientific">Candidatus Anaerotruncus excrementipullorum</name>
    <dbReference type="NCBI Taxonomy" id="2838465"/>
    <lineage>
        <taxon>Bacteria</taxon>
        <taxon>Bacillati</taxon>
        <taxon>Bacillota</taxon>
        <taxon>Clostridia</taxon>
        <taxon>Eubacteriales</taxon>
        <taxon>Oscillospiraceae</taxon>
        <taxon>Anaerotruncus</taxon>
    </lineage>
</organism>
<feature type="domain" description="ACT" evidence="8">
    <location>
        <begin position="326"/>
        <end position="400"/>
    </location>
</feature>
<evidence type="ECO:0000313" key="9">
    <source>
        <dbReference type="EMBL" id="HIX65285.1"/>
    </source>
</evidence>
<protein>
    <recommendedName>
        <fullName evidence="7">L-threonine dehydratase catabolic TdcB</fullName>
        <ecNumber evidence="7">4.3.1.19</ecNumber>
    </recommendedName>
    <alternativeName>
        <fullName evidence="7">Threonine deaminase</fullName>
    </alternativeName>
</protein>
<dbReference type="InterPro" id="IPR001926">
    <property type="entry name" value="TrpB-like_PALP"/>
</dbReference>
<dbReference type="GO" id="GO:0004794">
    <property type="term" value="F:threonine deaminase activity"/>
    <property type="evidence" value="ECO:0007669"/>
    <property type="project" value="UniProtKB-EC"/>
</dbReference>
<dbReference type="Gene3D" id="3.40.50.1100">
    <property type="match status" value="2"/>
</dbReference>
<dbReference type="InterPro" id="IPR005789">
    <property type="entry name" value="Thr_deHydtase_catblc"/>
</dbReference>
<evidence type="ECO:0000313" key="10">
    <source>
        <dbReference type="Proteomes" id="UP000886800"/>
    </source>
</evidence>
<comment type="catalytic activity">
    <reaction evidence="1 7">
        <text>L-threonine = 2-oxobutanoate + NH4(+)</text>
        <dbReference type="Rhea" id="RHEA:22108"/>
        <dbReference type="ChEBI" id="CHEBI:16763"/>
        <dbReference type="ChEBI" id="CHEBI:28938"/>
        <dbReference type="ChEBI" id="CHEBI:57926"/>
        <dbReference type="EC" id="4.3.1.19"/>
    </reaction>
</comment>
<dbReference type="Pfam" id="PF00291">
    <property type="entry name" value="PALP"/>
    <property type="match status" value="1"/>
</dbReference>
<dbReference type="Proteomes" id="UP000886800">
    <property type="component" value="Unassembled WGS sequence"/>
</dbReference>
<dbReference type="CDD" id="cd04886">
    <property type="entry name" value="ACT_ThrD-II-like"/>
    <property type="match status" value="1"/>
</dbReference>
<dbReference type="SUPFAM" id="SSF55021">
    <property type="entry name" value="ACT-like"/>
    <property type="match status" value="1"/>
</dbReference>
<comment type="function">
    <text evidence="6 7">Catalyzes the anaerobic formation of alpha-ketobutyrate and ammonia from threonine in a two-step reaction. The first step involved a dehydration of threonine and a production of enamine intermediates (aminocrotonate), which tautomerizes to its imine form (iminobutyrate). Both intermediates are unstable and short-lived. The second step is the nonenzymatic hydrolysis of the enamine/imine intermediates to form 2-ketobutyrate and free ammonia. In the low water environment of the cell, the second step is accelerated by RidA.</text>
</comment>
<dbReference type="InterPro" id="IPR036052">
    <property type="entry name" value="TrpB-like_PALP_sf"/>
</dbReference>
<dbReference type="GO" id="GO:0000166">
    <property type="term" value="F:nucleotide binding"/>
    <property type="evidence" value="ECO:0007669"/>
    <property type="project" value="UniProtKB-KW"/>
</dbReference>
<comment type="caution">
    <text evidence="9">The sequence shown here is derived from an EMBL/GenBank/DDBJ whole genome shotgun (WGS) entry which is preliminary data.</text>
</comment>
<evidence type="ECO:0000259" key="8">
    <source>
        <dbReference type="PROSITE" id="PS51671"/>
    </source>
</evidence>
<dbReference type="InterPro" id="IPR050147">
    <property type="entry name" value="Ser/Thr_Dehydratase"/>
</dbReference>
<comment type="pathway">
    <text evidence="7">Amino-acid degradation; L-threonine degradation via propanoate pathway; propanoate from L-threonine: step 1/4.</text>
</comment>
<comment type="cofactor">
    <cofactor evidence="2 7">
        <name>pyridoxal 5'-phosphate</name>
        <dbReference type="ChEBI" id="CHEBI:597326"/>
    </cofactor>
</comment>
<name>A0A9D1WSL5_9FIRM</name>
<evidence type="ECO:0000256" key="3">
    <source>
        <dbReference type="ARBA" id="ARBA00010869"/>
    </source>
</evidence>
<evidence type="ECO:0000256" key="5">
    <source>
        <dbReference type="ARBA" id="ARBA00023239"/>
    </source>
</evidence>
<dbReference type="EMBL" id="DXES01000071">
    <property type="protein sequence ID" value="HIX65285.1"/>
    <property type="molecule type" value="Genomic_DNA"/>
</dbReference>
<keyword evidence="5 7" id="KW-0456">Lyase</keyword>
<gene>
    <name evidence="9" type="ORF">H9736_03460</name>
</gene>
<proteinExistence type="inferred from homology"/>
<dbReference type="InterPro" id="IPR002912">
    <property type="entry name" value="ACT_dom"/>
</dbReference>
<evidence type="ECO:0000256" key="6">
    <source>
        <dbReference type="ARBA" id="ARBA00025527"/>
    </source>
</evidence>
<dbReference type="AlphaFoldDB" id="A0A9D1WSL5"/>
<dbReference type="GO" id="GO:0006567">
    <property type="term" value="P:L-threonine catabolic process"/>
    <property type="evidence" value="ECO:0007669"/>
    <property type="project" value="InterPro"/>
</dbReference>
<accession>A0A9D1WSL5</accession>
<dbReference type="PROSITE" id="PS51671">
    <property type="entry name" value="ACT"/>
    <property type="match status" value="1"/>
</dbReference>
<dbReference type="GO" id="GO:0009097">
    <property type="term" value="P:isoleucine biosynthetic process"/>
    <property type="evidence" value="ECO:0007669"/>
    <property type="project" value="TreeGrafter"/>
</dbReference>
<keyword evidence="4 7" id="KW-0663">Pyridoxal phosphate</keyword>
<evidence type="ECO:0000256" key="4">
    <source>
        <dbReference type="ARBA" id="ARBA00022898"/>
    </source>
</evidence>
<dbReference type="PANTHER" id="PTHR48078">
    <property type="entry name" value="THREONINE DEHYDRATASE, MITOCHONDRIAL-RELATED"/>
    <property type="match status" value="1"/>
</dbReference>
<reference evidence="9" key="1">
    <citation type="journal article" date="2021" name="PeerJ">
        <title>Extensive microbial diversity within the chicken gut microbiome revealed by metagenomics and culture.</title>
        <authorList>
            <person name="Gilroy R."/>
            <person name="Ravi A."/>
            <person name="Getino M."/>
            <person name="Pursley I."/>
            <person name="Horton D.L."/>
            <person name="Alikhan N.F."/>
            <person name="Baker D."/>
            <person name="Gharbi K."/>
            <person name="Hall N."/>
            <person name="Watson M."/>
            <person name="Adriaenssens E.M."/>
            <person name="Foster-Nyarko E."/>
            <person name="Jarju S."/>
            <person name="Secka A."/>
            <person name="Antonio M."/>
            <person name="Oren A."/>
            <person name="Chaudhuri R.R."/>
            <person name="La Ragione R."/>
            <person name="Hildebrand F."/>
            <person name="Pallen M.J."/>
        </authorList>
    </citation>
    <scope>NUCLEOTIDE SEQUENCE</scope>
    <source>
        <strain evidence="9">CHK188-5543</strain>
    </source>
</reference>
<dbReference type="CDD" id="cd01562">
    <property type="entry name" value="Thr-dehyd"/>
    <property type="match status" value="1"/>
</dbReference>
<dbReference type="InterPro" id="IPR044561">
    <property type="entry name" value="ACT_ThrD-II-like"/>
</dbReference>
<dbReference type="EC" id="4.3.1.19" evidence="7"/>
<sequence>MTIREIEQAASRLSSVIHRTPVSSSGTFSQMSGAELYLKCENLQKTGSFKVRGAYNKIAQLVQQGGISQVVASSAGNHAQGVAYASSALGIQSTIVMPSGAPLAKIAATEGYGSQVVLFGDCYDDAYQKALELQETTGAVFVHPFDDEDVIAGQGTIALEILRDLPTVDAILVPAGGGGLLAGVALGIKQVNPRIQVIGVQAQGADAIVQSFNAHQYIATDSSKTIADGIAVRAPGQITTQLIGQYVDRMVTVSDDEIAEAILLLLERTKLVVEPAGAASLAAAINRKVDLSGKRVVCLLSGGNIDMGFIQKIVERGLVARGRQLQFHTVLPDTPGTLCSLTGLLGQAGANIIMLQHDRRHSDLHLGETVIQVACEVGGSEHGQKVLQLLRKNGYQVVLE</sequence>
<dbReference type="SUPFAM" id="SSF53686">
    <property type="entry name" value="Tryptophan synthase beta subunit-like PLP-dependent enzymes"/>
    <property type="match status" value="1"/>
</dbReference>
<evidence type="ECO:0000256" key="7">
    <source>
        <dbReference type="RuleBase" id="RU363083"/>
    </source>
</evidence>
<dbReference type="NCBIfam" id="TIGR01127">
    <property type="entry name" value="ilvA_1Cterm"/>
    <property type="match status" value="1"/>
</dbReference>
<evidence type="ECO:0000256" key="2">
    <source>
        <dbReference type="ARBA" id="ARBA00001933"/>
    </source>
</evidence>
<dbReference type="GO" id="GO:0006565">
    <property type="term" value="P:L-serine catabolic process"/>
    <property type="evidence" value="ECO:0007669"/>
    <property type="project" value="TreeGrafter"/>
</dbReference>
<dbReference type="PANTHER" id="PTHR48078:SF6">
    <property type="entry name" value="L-THREONINE DEHYDRATASE CATABOLIC TDCB"/>
    <property type="match status" value="1"/>
</dbReference>
<comment type="similarity">
    <text evidence="3 7">Belongs to the serine/threonine dehydratase family.</text>
</comment>
<comment type="subunit">
    <text evidence="7">In the native structure, TdcB is in a dimeric form, whereas in the TdcB-AMP complex, it exists in a tetrameric form (dimer of dimers).</text>
</comment>